<keyword evidence="4" id="KW-1185">Reference proteome</keyword>
<feature type="domain" description="AMP-binding enzyme C-terminal" evidence="2">
    <location>
        <begin position="369"/>
        <end position="445"/>
    </location>
</feature>
<protein>
    <submittedName>
        <fullName evidence="3">Amino acid adenylation domain-containing protein</fullName>
    </submittedName>
</protein>
<accession>A0ABU7KHV1</accession>
<sequence>MSNRWARWLIGQGVGPEVGVVVCVDRSVELVVCMLAVLKAGGVYIPVDPEYPLVRQCDIVAGTRPLVGLVDDVGRLSGSGVRAVVVGGVDVSGLGCGPVGDAERVGPLRLDNTAYVIHTSGSTGRPKGVAVTHGGAGRLVHRFGVLGAGVGSRVLQTASIGFDGSVWEVMMALLTGGCLVVGHARELLDSAGVAERLASITHVTVTPSLLATLPDGALPGGMTVITASEACSEQTVRRWARGRRLVNSYGPTETTVCATGGDLVAGEAVTIGVPVASTSVFVLDEFLRPVPVGVEGELYVAGPGLARGYVGQSGLTASRFVACGFGGVAGARMYRTGDRVRWSSDGRLVFGGRTDEQVKVRGYRIEPAEVESVLVGCAGVVEAVVAVCGEVAQDRHLVGYVVPGVGELVDPVVVRERVAGVLPGYMVPAVVVVLSGGLPMTVNGKL</sequence>
<gene>
    <name evidence="3" type="ORF">Q8791_31680</name>
</gene>
<dbReference type="Pfam" id="PF00501">
    <property type="entry name" value="AMP-binding"/>
    <property type="match status" value="1"/>
</dbReference>
<dbReference type="PROSITE" id="PS00455">
    <property type="entry name" value="AMP_BINDING"/>
    <property type="match status" value="1"/>
</dbReference>
<dbReference type="InterPro" id="IPR045851">
    <property type="entry name" value="AMP-bd_C_sf"/>
</dbReference>
<evidence type="ECO:0000259" key="2">
    <source>
        <dbReference type="Pfam" id="PF13193"/>
    </source>
</evidence>
<organism evidence="3 4">
    <name type="scientific">Nocardiopsis codii</name>
    <dbReference type="NCBI Taxonomy" id="3065942"/>
    <lineage>
        <taxon>Bacteria</taxon>
        <taxon>Bacillati</taxon>
        <taxon>Actinomycetota</taxon>
        <taxon>Actinomycetes</taxon>
        <taxon>Streptosporangiales</taxon>
        <taxon>Nocardiopsidaceae</taxon>
        <taxon>Nocardiopsis</taxon>
    </lineage>
</organism>
<dbReference type="Proteomes" id="UP001356095">
    <property type="component" value="Unassembled WGS sequence"/>
</dbReference>
<dbReference type="Gene3D" id="3.40.50.980">
    <property type="match status" value="2"/>
</dbReference>
<dbReference type="Gene3D" id="2.30.38.10">
    <property type="entry name" value="Luciferase, Domain 3"/>
    <property type="match status" value="1"/>
</dbReference>
<comment type="caution">
    <text evidence="3">The sequence shown here is derived from an EMBL/GenBank/DDBJ whole genome shotgun (WGS) entry which is preliminary data.</text>
</comment>
<name>A0ABU7KHV1_9ACTN</name>
<dbReference type="Pfam" id="PF13193">
    <property type="entry name" value="AMP-binding_C"/>
    <property type="match status" value="1"/>
</dbReference>
<feature type="non-terminal residue" evidence="3">
    <location>
        <position position="446"/>
    </location>
</feature>
<dbReference type="InterPro" id="IPR020845">
    <property type="entry name" value="AMP-binding_CS"/>
</dbReference>
<evidence type="ECO:0000313" key="4">
    <source>
        <dbReference type="Proteomes" id="UP001356095"/>
    </source>
</evidence>
<dbReference type="InterPro" id="IPR025110">
    <property type="entry name" value="AMP-bd_C"/>
</dbReference>
<dbReference type="EMBL" id="JAUZMY010000076">
    <property type="protein sequence ID" value="MEE2041792.1"/>
    <property type="molecule type" value="Genomic_DNA"/>
</dbReference>
<evidence type="ECO:0000259" key="1">
    <source>
        <dbReference type="Pfam" id="PF00501"/>
    </source>
</evidence>
<dbReference type="SUPFAM" id="SSF56801">
    <property type="entry name" value="Acetyl-CoA synthetase-like"/>
    <property type="match status" value="1"/>
</dbReference>
<dbReference type="InterPro" id="IPR000873">
    <property type="entry name" value="AMP-dep_synth/lig_dom"/>
</dbReference>
<dbReference type="Gene3D" id="3.30.300.30">
    <property type="match status" value="1"/>
</dbReference>
<reference evidence="3 4" key="1">
    <citation type="submission" date="2023-08" db="EMBL/GenBank/DDBJ databases">
        <authorList>
            <person name="Girao M."/>
            <person name="Carvalho M.F."/>
        </authorList>
    </citation>
    <scope>NUCLEOTIDE SEQUENCE [LARGE SCALE GENOMIC DNA]</scope>
    <source>
        <strain evidence="3 4">CT-R113</strain>
    </source>
</reference>
<dbReference type="PANTHER" id="PTHR45527:SF1">
    <property type="entry name" value="FATTY ACID SYNTHASE"/>
    <property type="match status" value="1"/>
</dbReference>
<dbReference type="InterPro" id="IPR010071">
    <property type="entry name" value="AA_adenyl_dom"/>
</dbReference>
<feature type="domain" description="AMP-dependent synthetase/ligase" evidence="1">
    <location>
        <begin position="2"/>
        <end position="309"/>
    </location>
</feature>
<dbReference type="NCBIfam" id="TIGR01733">
    <property type="entry name" value="AA-adenyl-dom"/>
    <property type="match status" value="1"/>
</dbReference>
<dbReference type="PANTHER" id="PTHR45527">
    <property type="entry name" value="NONRIBOSOMAL PEPTIDE SYNTHETASE"/>
    <property type="match status" value="1"/>
</dbReference>
<evidence type="ECO:0000313" key="3">
    <source>
        <dbReference type="EMBL" id="MEE2041792.1"/>
    </source>
</evidence>
<proteinExistence type="predicted"/>